<evidence type="ECO:0000313" key="2">
    <source>
        <dbReference type="EnsemblPlants" id="cds.evm.model.06.1980"/>
    </source>
</evidence>
<sequence length="220" mass="24744">MPKASIITSTLSRDKRVFGTVRNSNNSTVIKPSSSNGVPHKKPQWSKPTRSQPFIENPKSNLKQIEEEKKTPISGHRTPVNSKISASKSNFHTAKICTKCRFDRLETSSYWVGQIKLAESVGKHFASLAFFKLAIESKAQPFEKLDLELKRYLGRNGGLGAENEWKEVCSKYEILLLKKKKESGNNYSEDFDSAIKELSLTQTQITNLGVENDDDGFCQN</sequence>
<protein>
    <submittedName>
        <fullName evidence="2">Uncharacterized protein</fullName>
    </submittedName>
</protein>
<reference evidence="2" key="1">
    <citation type="submission" date="2018-11" db="EMBL/GenBank/DDBJ databases">
        <authorList>
            <person name="Grassa J C."/>
        </authorList>
    </citation>
    <scope>NUCLEOTIDE SEQUENCE [LARGE SCALE GENOMIC DNA]</scope>
</reference>
<organism evidence="2 3">
    <name type="scientific">Cannabis sativa</name>
    <name type="common">Hemp</name>
    <name type="synonym">Marijuana</name>
    <dbReference type="NCBI Taxonomy" id="3483"/>
    <lineage>
        <taxon>Eukaryota</taxon>
        <taxon>Viridiplantae</taxon>
        <taxon>Streptophyta</taxon>
        <taxon>Embryophyta</taxon>
        <taxon>Tracheophyta</taxon>
        <taxon>Spermatophyta</taxon>
        <taxon>Magnoliopsida</taxon>
        <taxon>eudicotyledons</taxon>
        <taxon>Gunneridae</taxon>
        <taxon>Pentapetalae</taxon>
        <taxon>rosids</taxon>
        <taxon>fabids</taxon>
        <taxon>Rosales</taxon>
        <taxon>Cannabaceae</taxon>
        <taxon>Cannabis</taxon>
    </lineage>
</organism>
<dbReference type="EMBL" id="UZAU01000619">
    <property type="status" value="NOT_ANNOTATED_CDS"/>
    <property type="molecule type" value="Genomic_DNA"/>
</dbReference>
<dbReference type="PANTHER" id="PTHR34468">
    <property type="entry name" value="MICROTUBULE-ASSOCIATED FUTSCH-LIKE PROTEIN"/>
    <property type="match status" value="1"/>
</dbReference>
<keyword evidence="3" id="KW-1185">Reference proteome</keyword>
<feature type="compositionally biased region" description="Polar residues" evidence="1">
    <location>
        <begin position="46"/>
        <end position="63"/>
    </location>
</feature>
<evidence type="ECO:0000313" key="3">
    <source>
        <dbReference type="Proteomes" id="UP000596661"/>
    </source>
</evidence>
<dbReference type="AlphaFoldDB" id="A0A803PWL9"/>
<accession>A0A803PWL9</accession>
<dbReference type="PANTHER" id="PTHR34468:SF3">
    <property type="entry name" value="OS03G0288900 PROTEIN"/>
    <property type="match status" value="1"/>
</dbReference>
<dbReference type="OMA" id="GNELECT"/>
<dbReference type="Proteomes" id="UP000596661">
    <property type="component" value="Chromosome 6"/>
</dbReference>
<dbReference type="Gramene" id="evm.model.06.1980">
    <property type="protein sequence ID" value="cds.evm.model.06.1980"/>
    <property type="gene ID" value="evm.TU.06.1980"/>
</dbReference>
<feature type="region of interest" description="Disordered" evidence="1">
    <location>
        <begin position="18"/>
        <end position="83"/>
    </location>
</feature>
<name>A0A803PWL9_CANSA</name>
<feature type="compositionally biased region" description="Polar residues" evidence="1">
    <location>
        <begin position="21"/>
        <end position="37"/>
    </location>
</feature>
<proteinExistence type="predicted"/>
<evidence type="ECO:0000256" key="1">
    <source>
        <dbReference type="SAM" id="MobiDB-lite"/>
    </source>
</evidence>
<reference evidence="2" key="2">
    <citation type="submission" date="2021-03" db="UniProtKB">
        <authorList>
            <consortium name="EnsemblPlants"/>
        </authorList>
    </citation>
    <scope>IDENTIFICATION</scope>
</reference>
<dbReference type="EnsemblPlants" id="evm.model.06.1980">
    <property type="protein sequence ID" value="cds.evm.model.06.1980"/>
    <property type="gene ID" value="evm.TU.06.1980"/>
</dbReference>